<proteinExistence type="predicted"/>
<accession>A0A1G8JH38</accession>
<dbReference type="Gene3D" id="1.10.490.110">
    <property type="entry name" value="Uncharacterized conserved protein DUF2267"/>
    <property type="match status" value="1"/>
</dbReference>
<evidence type="ECO:0000313" key="2">
    <source>
        <dbReference type="Proteomes" id="UP000199492"/>
    </source>
</evidence>
<dbReference type="AlphaFoldDB" id="A0A1G8JH38"/>
<dbReference type="EMBL" id="FNCZ01000009">
    <property type="protein sequence ID" value="SDI30363.1"/>
    <property type="molecule type" value="Genomic_DNA"/>
</dbReference>
<dbReference type="OrthoDB" id="1437314at2"/>
<dbReference type="InterPro" id="IPR038282">
    <property type="entry name" value="DUF2267_sf"/>
</dbReference>
<name>A0A1G8JH38_9FLAO</name>
<keyword evidence="2" id="KW-1185">Reference proteome</keyword>
<organism evidence="1 2">
    <name type="scientific">Winogradskyella thalassocola</name>
    <dbReference type="NCBI Taxonomy" id="262004"/>
    <lineage>
        <taxon>Bacteria</taxon>
        <taxon>Pseudomonadati</taxon>
        <taxon>Bacteroidota</taxon>
        <taxon>Flavobacteriia</taxon>
        <taxon>Flavobacteriales</taxon>
        <taxon>Flavobacteriaceae</taxon>
        <taxon>Winogradskyella</taxon>
    </lineage>
</organism>
<gene>
    <name evidence="1" type="ORF">SAMN04489796_10978</name>
</gene>
<dbReference type="STRING" id="262004.SAMN04489796_10978"/>
<dbReference type="Proteomes" id="UP000199492">
    <property type="component" value="Unassembled WGS sequence"/>
</dbReference>
<reference evidence="2" key="1">
    <citation type="submission" date="2016-10" db="EMBL/GenBank/DDBJ databases">
        <authorList>
            <person name="Varghese N."/>
            <person name="Submissions S."/>
        </authorList>
    </citation>
    <scope>NUCLEOTIDE SEQUENCE [LARGE SCALE GENOMIC DNA]</scope>
    <source>
        <strain evidence="2">DSM 15363</strain>
    </source>
</reference>
<sequence>MSLNFNQYAAEGNTFLKEYAKELCLSEDPDRAGRVLSSILHGLRSIISVEESLQLIAQLPMFLKAVYVNGWSIKTNKKRIKDVEGFIDLIRSFDGKTSLYDFESDEIAEDYIYSTFLVLRRYISSGELDDIRGELPKRLKGLIFEHIFV</sequence>
<dbReference type="Pfam" id="PF10025">
    <property type="entry name" value="DUF2267"/>
    <property type="match status" value="1"/>
</dbReference>
<protein>
    <submittedName>
        <fullName evidence="1">Uncharacterized conserved protein, DUF2267 family</fullName>
    </submittedName>
</protein>
<dbReference type="InterPro" id="IPR018727">
    <property type="entry name" value="DUF2267"/>
</dbReference>
<dbReference type="RefSeq" id="WP_092470117.1">
    <property type="nucleotide sequence ID" value="NZ_FNCZ01000009.1"/>
</dbReference>
<evidence type="ECO:0000313" key="1">
    <source>
        <dbReference type="EMBL" id="SDI30363.1"/>
    </source>
</evidence>